<organism evidence="1">
    <name type="scientific">Candidatus Kentrum sp. TC</name>
    <dbReference type="NCBI Taxonomy" id="2126339"/>
    <lineage>
        <taxon>Bacteria</taxon>
        <taxon>Pseudomonadati</taxon>
        <taxon>Pseudomonadota</taxon>
        <taxon>Gammaproteobacteria</taxon>
        <taxon>Candidatus Kentrum</taxon>
    </lineage>
</organism>
<reference evidence="1" key="1">
    <citation type="submission" date="2019-02" db="EMBL/GenBank/DDBJ databases">
        <authorList>
            <person name="Gruber-Vodicka R. H."/>
            <person name="Seah K. B. B."/>
        </authorList>
    </citation>
    <scope>NUCLEOTIDE SEQUENCE</scope>
    <source>
        <strain evidence="1">BECK_BZ125</strain>
    </source>
</reference>
<dbReference type="AlphaFoldDB" id="A0A450YR28"/>
<evidence type="ECO:0000313" key="1">
    <source>
        <dbReference type="EMBL" id="VFK44007.1"/>
    </source>
</evidence>
<name>A0A450YR28_9GAMM</name>
<gene>
    <name evidence="1" type="ORF">BECKTC1821E_GA0114239_103023</name>
</gene>
<proteinExistence type="predicted"/>
<dbReference type="EMBL" id="CAADFT010000030">
    <property type="protein sequence ID" value="VFK44007.1"/>
    <property type="molecule type" value="Genomic_DNA"/>
</dbReference>
<protein>
    <submittedName>
        <fullName evidence="1">Uncharacterized protein</fullName>
    </submittedName>
</protein>
<accession>A0A450YR28</accession>
<sequence>MTKSMVIGIAFSAILINGCAKTMFNAPTADWPWEKNFPCENTCTAKEAIDAFTEANEFCRDVQNFYESGGQRSNNTKLAIGTVGTIAGSVIAPISNDTAAKAWSGLSGAANAFQTAMDEAFSVNIAIRRRKAVADAAAKGSEEFKKSQNPTERIVIAVDMARDCATSPAKADHAIFSAISQ</sequence>